<evidence type="ECO:0000256" key="7">
    <source>
        <dbReference type="ARBA" id="ARBA00022679"/>
    </source>
</evidence>
<dbReference type="AlphaFoldDB" id="A0A150XJC8"/>
<dbReference type="Pfam" id="PF00905">
    <property type="entry name" value="Transpeptidase"/>
    <property type="match status" value="1"/>
</dbReference>
<dbReference type="InterPro" id="IPR023346">
    <property type="entry name" value="Lysozyme-like_dom_sf"/>
</dbReference>
<feature type="domain" description="Penicillin-binding C-terminal" evidence="14">
    <location>
        <begin position="718"/>
        <end position="798"/>
    </location>
</feature>
<dbReference type="GO" id="GO:0008658">
    <property type="term" value="F:penicillin binding"/>
    <property type="evidence" value="ECO:0007669"/>
    <property type="project" value="InterPro"/>
</dbReference>
<dbReference type="InterPro" id="IPR009647">
    <property type="entry name" value="PBP_C"/>
</dbReference>
<evidence type="ECO:0000256" key="8">
    <source>
        <dbReference type="ARBA" id="ARBA00022801"/>
    </source>
</evidence>
<dbReference type="SUPFAM" id="SSF53955">
    <property type="entry name" value="Lysozyme-like"/>
    <property type="match status" value="1"/>
</dbReference>
<feature type="domain" description="Penicillin-binding protein transpeptidase" evidence="12">
    <location>
        <begin position="300"/>
        <end position="423"/>
    </location>
</feature>
<evidence type="ECO:0000256" key="5">
    <source>
        <dbReference type="ARBA" id="ARBA00022670"/>
    </source>
</evidence>
<protein>
    <recommendedName>
        <fullName evidence="10">peptidoglycan glycosyltransferase</fullName>
        <ecNumber evidence="10">2.4.99.28</ecNumber>
    </recommendedName>
</protein>
<name>A0A150XJC8_9BACT</name>
<dbReference type="GO" id="GO:0030288">
    <property type="term" value="C:outer membrane-bounded periplasmic space"/>
    <property type="evidence" value="ECO:0007669"/>
    <property type="project" value="TreeGrafter"/>
</dbReference>
<sequence>MKKQIKKYRYPIVVLFVLLSAAYYVCLPENLFKDPYATVLNAENGEMLSARIARDGQWRFPEADSISDKYEKASLTFEDQYFYSHLGVNPLAMGRAMVQNLKAGSVVSGGSTLSMQVIRMYRKGKSRNVYEKLVEMILATRLELRYSKKSILKLYASHAPFGGNTVGIEAASWRYFGRRANDLSWAEAALLAVLPNQPSLLYPGRNTAPLKAKRDRLLDKMYAEGFFDETSLELAKEELIPSKPNDIPIEALHLLDKGVKDGKEGRRLQTTLDAHLQRRVDRVVKNHNALLRLDGIENASAIVLDVRSNTVKAYIGNVYEEGTSSNGQQVDVIQAPRSTGSLLKPILYASLLDEGLMLPKSLLPDVPVYFKNFAPKNFTREYDGAVHADLALSRSLNIPAVHMLQNYGYPRFHEKLKDFGMTTLTQPASYYGISMILGGSEGTLWDLTNIYAGMARTLTQFNGRAPEKRYDKSDFDFANYDVATSKVQGSLLSEKDVSKKQPTENIELKNNKQLSASSIWFTFKAMLEVYRPGDDAQWKLYSSAKKIAWKTGTSFGYRDGWAIGVTPEYVVGVWVGNADGEGRPGLTGIQAAAPILFDIFDVLPETTWFNPPMAEMVYAPVDRQSGYLASPYSIQVDTVLIPKAGLNTMASPFHQRVHLDKTRNYRVNSDCELVVDMISTNWFVLPPKQALYYKKRNPTYEELPPLRSDCFGESLDMEVMDMVYPEPDAQVYIPINLECEREQVVFEVAHRKPNSELHWHLDDVYLGTTTGTHVLGLTPPAGAHIITVVDEEGHRLSRNFTVLEKVGE</sequence>
<dbReference type="InterPro" id="IPR050396">
    <property type="entry name" value="Glycosyltr_51/Transpeptidase"/>
</dbReference>
<dbReference type="NCBIfam" id="TIGR02073">
    <property type="entry name" value="PBP_1c"/>
    <property type="match status" value="1"/>
</dbReference>
<comment type="pathway">
    <text evidence="1">Cell wall biogenesis; peptidoglycan biosynthesis.</text>
</comment>
<evidence type="ECO:0000256" key="2">
    <source>
        <dbReference type="ARBA" id="ARBA00007090"/>
    </source>
</evidence>
<dbReference type="SUPFAM" id="SSF56601">
    <property type="entry name" value="beta-lactamase/transpeptidase-like"/>
    <property type="match status" value="1"/>
</dbReference>
<evidence type="ECO:0000259" key="13">
    <source>
        <dbReference type="Pfam" id="PF00912"/>
    </source>
</evidence>
<evidence type="ECO:0000256" key="11">
    <source>
        <dbReference type="ARBA" id="ARBA00049902"/>
    </source>
</evidence>
<keyword evidence="4" id="KW-0121">Carboxypeptidase</keyword>
<evidence type="ECO:0000259" key="14">
    <source>
        <dbReference type="Pfam" id="PF06832"/>
    </source>
</evidence>
<keyword evidence="16" id="KW-1185">Reference proteome</keyword>
<dbReference type="GO" id="GO:0004180">
    <property type="term" value="F:carboxypeptidase activity"/>
    <property type="evidence" value="ECO:0007669"/>
    <property type="project" value="UniProtKB-KW"/>
</dbReference>
<evidence type="ECO:0000256" key="6">
    <source>
        <dbReference type="ARBA" id="ARBA00022676"/>
    </source>
</evidence>
<dbReference type="PANTHER" id="PTHR32282:SF15">
    <property type="entry name" value="PENICILLIN-BINDING PROTEIN 1C"/>
    <property type="match status" value="1"/>
</dbReference>
<dbReference type="Gene3D" id="3.40.710.10">
    <property type="entry name" value="DD-peptidase/beta-lactamase superfamily"/>
    <property type="match status" value="1"/>
</dbReference>
<proteinExistence type="inferred from homology"/>
<dbReference type="InterPro" id="IPR001264">
    <property type="entry name" value="Glyco_trans_51"/>
</dbReference>
<dbReference type="Pfam" id="PF00912">
    <property type="entry name" value="Transgly"/>
    <property type="match status" value="1"/>
</dbReference>
<keyword evidence="6" id="KW-0328">Glycosyltransferase</keyword>
<dbReference type="GO" id="GO:0008955">
    <property type="term" value="F:peptidoglycan glycosyltransferase activity"/>
    <property type="evidence" value="ECO:0007669"/>
    <property type="project" value="UniProtKB-EC"/>
</dbReference>
<evidence type="ECO:0000256" key="1">
    <source>
        <dbReference type="ARBA" id="ARBA00004752"/>
    </source>
</evidence>
<keyword evidence="9" id="KW-0511">Multifunctional enzyme</keyword>
<dbReference type="OrthoDB" id="9766909at2"/>
<dbReference type="Gene3D" id="1.10.3810.10">
    <property type="entry name" value="Biosynthetic peptidoglycan transglycosylase-like"/>
    <property type="match status" value="1"/>
</dbReference>
<evidence type="ECO:0000256" key="4">
    <source>
        <dbReference type="ARBA" id="ARBA00022645"/>
    </source>
</evidence>
<dbReference type="STRING" id="296218.AWN68_04045"/>
<dbReference type="GO" id="GO:0006508">
    <property type="term" value="P:proteolysis"/>
    <property type="evidence" value="ECO:0007669"/>
    <property type="project" value="UniProtKB-KW"/>
</dbReference>
<comment type="similarity">
    <text evidence="2">In the C-terminal section; belongs to the transpeptidase family.</text>
</comment>
<reference evidence="15 16" key="1">
    <citation type="submission" date="2016-01" db="EMBL/GenBank/DDBJ databases">
        <title>Genome sequencing of Roseivirga echinicomitans KMM 6058.</title>
        <authorList>
            <person name="Selvaratnam C."/>
            <person name="Thevarajoo S."/>
            <person name="Goh K.M."/>
            <person name="Ee R."/>
            <person name="Chan K.-G."/>
            <person name="Chong C.S."/>
        </authorList>
    </citation>
    <scope>NUCLEOTIDE SEQUENCE [LARGE SCALE GENOMIC DNA]</scope>
    <source>
        <strain evidence="15 16">KMM 6058</strain>
    </source>
</reference>
<dbReference type="Pfam" id="PF06832">
    <property type="entry name" value="BiPBP_C"/>
    <property type="match status" value="1"/>
</dbReference>
<comment type="similarity">
    <text evidence="3">In the N-terminal section; belongs to the glycosyltransferase 51 family.</text>
</comment>
<dbReference type="RefSeq" id="WP_068414546.1">
    <property type="nucleotide sequence ID" value="NZ_LRDB01000012.1"/>
</dbReference>
<dbReference type="Proteomes" id="UP000075615">
    <property type="component" value="Unassembled WGS sequence"/>
</dbReference>
<gene>
    <name evidence="15" type="ORF">AWN68_04045</name>
</gene>
<dbReference type="InterPro" id="IPR001460">
    <property type="entry name" value="PCN-bd_Tpept"/>
</dbReference>
<dbReference type="InterPro" id="IPR012338">
    <property type="entry name" value="Beta-lactam/transpept-like"/>
</dbReference>
<dbReference type="EMBL" id="LRDB01000012">
    <property type="protein sequence ID" value="KYG78810.1"/>
    <property type="molecule type" value="Genomic_DNA"/>
</dbReference>
<organism evidence="15 16">
    <name type="scientific">Roseivirga echinicomitans</name>
    <dbReference type="NCBI Taxonomy" id="296218"/>
    <lineage>
        <taxon>Bacteria</taxon>
        <taxon>Pseudomonadati</taxon>
        <taxon>Bacteroidota</taxon>
        <taxon>Cytophagia</taxon>
        <taxon>Cytophagales</taxon>
        <taxon>Roseivirgaceae</taxon>
        <taxon>Roseivirga</taxon>
    </lineage>
</organism>
<dbReference type="InterPro" id="IPR036950">
    <property type="entry name" value="PBP_transglycosylase"/>
</dbReference>
<dbReference type="InterPro" id="IPR011815">
    <property type="entry name" value="PBP_1c"/>
</dbReference>
<dbReference type="EC" id="2.4.99.28" evidence="10"/>
<dbReference type="GO" id="GO:0009252">
    <property type="term" value="P:peptidoglycan biosynthetic process"/>
    <property type="evidence" value="ECO:0007669"/>
    <property type="project" value="InterPro"/>
</dbReference>
<evidence type="ECO:0000256" key="10">
    <source>
        <dbReference type="ARBA" id="ARBA00044770"/>
    </source>
</evidence>
<keyword evidence="7" id="KW-0808">Transferase</keyword>
<accession>A0A150XJC8</accession>
<keyword evidence="5" id="KW-0645">Protease</keyword>
<evidence type="ECO:0000313" key="15">
    <source>
        <dbReference type="EMBL" id="KYG78810.1"/>
    </source>
</evidence>
<comment type="catalytic activity">
    <reaction evidence="11">
        <text>[GlcNAc-(1-&gt;4)-Mur2Ac(oyl-L-Ala-gamma-D-Glu-L-Lys-D-Ala-D-Ala)](n)-di-trans,octa-cis-undecaprenyl diphosphate + beta-D-GlcNAc-(1-&gt;4)-Mur2Ac(oyl-L-Ala-gamma-D-Glu-L-Lys-D-Ala-D-Ala)-di-trans,octa-cis-undecaprenyl diphosphate = [GlcNAc-(1-&gt;4)-Mur2Ac(oyl-L-Ala-gamma-D-Glu-L-Lys-D-Ala-D-Ala)](n+1)-di-trans,octa-cis-undecaprenyl diphosphate + di-trans,octa-cis-undecaprenyl diphosphate + H(+)</text>
        <dbReference type="Rhea" id="RHEA:23708"/>
        <dbReference type="Rhea" id="RHEA-COMP:9602"/>
        <dbReference type="Rhea" id="RHEA-COMP:9603"/>
        <dbReference type="ChEBI" id="CHEBI:15378"/>
        <dbReference type="ChEBI" id="CHEBI:58405"/>
        <dbReference type="ChEBI" id="CHEBI:60033"/>
        <dbReference type="ChEBI" id="CHEBI:78435"/>
        <dbReference type="EC" id="2.4.99.28"/>
    </reaction>
</comment>
<evidence type="ECO:0000256" key="3">
    <source>
        <dbReference type="ARBA" id="ARBA00007739"/>
    </source>
</evidence>
<dbReference type="PANTHER" id="PTHR32282">
    <property type="entry name" value="BINDING PROTEIN TRANSPEPTIDASE, PUTATIVE-RELATED"/>
    <property type="match status" value="1"/>
</dbReference>
<keyword evidence="8" id="KW-0378">Hydrolase</keyword>
<evidence type="ECO:0000313" key="16">
    <source>
        <dbReference type="Proteomes" id="UP000075615"/>
    </source>
</evidence>
<comment type="caution">
    <text evidence="15">The sequence shown here is derived from an EMBL/GenBank/DDBJ whole genome shotgun (WGS) entry which is preliminary data.</text>
</comment>
<evidence type="ECO:0000256" key="9">
    <source>
        <dbReference type="ARBA" id="ARBA00023268"/>
    </source>
</evidence>
<evidence type="ECO:0000259" key="12">
    <source>
        <dbReference type="Pfam" id="PF00905"/>
    </source>
</evidence>
<feature type="domain" description="Glycosyl transferase family 51" evidence="13">
    <location>
        <begin position="56"/>
        <end position="221"/>
    </location>
</feature>